<dbReference type="Proteomes" id="UP000317429">
    <property type="component" value="Chromosome"/>
</dbReference>
<sequence length="204" mass="21794">MSTMTARETILEAVRRAQPEAMPLPALEGDWIRYDDPVAQFCAVLEAIGSRAVVVGSIEAAQATLEALPEYEAAQRVFSAVEGIGRTTLDANAVATPHELASLEVAILPGELAVAENGAVWVTDLGLRHRVTPFICELLVLVVPKHAMVHTMHEAYQRISAPRRPDGSPAFGVFIAGPSKTADIEQSLVIGAHGPKESLVLLTE</sequence>
<dbReference type="AlphaFoldDB" id="A0A518D606"/>
<dbReference type="SUPFAM" id="SSF100950">
    <property type="entry name" value="NagB/RpiA/CoA transferase-like"/>
    <property type="match status" value="1"/>
</dbReference>
<proteinExistence type="predicted"/>
<keyword evidence="3" id="KW-1185">Reference proteome</keyword>
<dbReference type="Gene3D" id="3.40.50.10420">
    <property type="entry name" value="NagB/RpiA/CoA transferase-like"/>
    <property type="match status" value="1"/>
</dbReference>
<reference evidence="2 3" key="1">
    <citation type="submission" date="2019-02" db="EMBL/GenBank/DDBJ databases">
        <title>Deep-cultivation of Planctomycetes and their phenomic and genomic characterization uncovers novel biology.</title>
        <authorList>
            <person name="Wiegand S."/>
            <person name="Jogler M."/>
            <person name="Boedeker C."/>
            <person name="Pinto D."/>
            <person name="Vollmers J."/>
            <person name="Rivas-Marin E."/>
            <person name="Kohn T."/>
            <person name="Peeters S.H."/>
            <person name="Heuer A."/>
            <person name="Rast P."/>
            <person name="Oberbeckmann S."/>
            <person name="Bunk B."/>
            <person name="Jeske O."/>
            <person name="Meyerdierks A."/>
            <person name="Storesund J.E."/>
            <person name="Kallscheuer N."/>
            <person name="Luecker S."/>
            <person name="Lage O.M."/>
            <person name="Pohl T."/>
            <person name="Merkel B.J."/>
            <person name="Hornburger P."/>
            <person name="Mueller R.-W."/>
            <person name="Bruemmer F."/>
            <person name="Labrenz M."/>
            <person name="Spormann A.M."/>
            <person name="Op den Camp H."/>
            <person name="Overmann J."/>
            <person name="Amann R."/>
            <person name="Jetten M.S.M."/>
            <person name="Mascher T."/>
            <person name="Medema M.H."/>
            <person name="Devos D.P."/>
            <person name="Kaster A.-K."/>
            <person name="Ovreas L."/>
            <person name="Rohde M."/>
            <person name="Galperin M.Y."/>
            <person name="Jogler C."/>
        </authorList>
    </citation>
    <scope>NUCLEOTIDE SEQUENCE [LARGE SCALE GENOMIC DNA]</scope>
    <source>
        <strain evidence="2 3">Pla175</strain>
    </source>
</reference>
<evidence type="ECO:0000259" key="1">
    <source>
        <dbReference type="Pfam" id="PF02589"/>
    </source>
</evidence>
<dbReference type="KEGG" id="pnd:Pla175_02580"/>
<evidence type="ECO:0000313" key="2">
    <source>
        <dbReference type="EMBL" id="QDU86904.1"/>
    </source>
</evidence>
<dbReference type="InterPro" id="IPR037171">
    <property type="entry name" value="NagB/RpiA_transferase-like"/>
</dbReference>
<dbReference type="InterPro" id="IPR003741">
    <property type="entry name" value="LUD_dom"/>
</dbReference>
<protein>
    <submittedName>
        <fullName evidence="2">Lactate utilization protein C</fullName>
    </submittedName>
</protein>
<feature type="domain" description="LUD" evidence="1">
    <location>
        <begin position="99"/>
        <end position="202"/>
    </location>
</feature>
<dbReference type="InterPro" id="IPR024185">
    <property type="entry name" value="FTHF_cligase-like_sf"/>
</dbReference>
<name>A0A518D606_9BACT</name>
<organism evidence="2 3">
    <name type="scientific">Pirellulimonas nuda</name>
    <dbReference type="NCBI Taxonomy" id="2528009"/>
    <lineage>
        <taxon>Bacteria</taxon>
        <taxon>Pseudomonadati</taxon>
        <taxon>Planctomycetota</taxon>
        <taxon>Planctomycetia</taxon>
        <taxon>Pirellulales</taxon>
        <taxon>Lacipirellulaceae</taxon>
        <taxon>Pirellulimonas</taxon>
    </lineage>
</organism>
<gene>
    <name evidence="2" type="primary">lutC</name>
    <name evidence="2" type="ORF">Pla175_02580</name>
</gene>
<dbReference type="EMBL" id="CP036291">
    <property type="protein sequence ID" value="QDU86904.1"/>
    <property type="molecule type" value="Genomic_DNA"/>
</dbReference>
<accession>A0A518D606</accession>
<dbReference type="Pfam" id="PF02589">
    <property type="entry name" value="LUD_dom"/>
    <property type="match status" value="1"/>
</dbReference>
<evidence type="ECO:0000313" key="3">
    <source>
        <dbReference type="Proteomes" id="UP000317429"/>
    </source>
</evidence>
<dbReference type="PANTHER" id="PTHR43682:SF1">
    <property type="entry name" value="LACTATE UTILIZATION PROTEIN C"/>
    <property type="match status" value="1"/>
</dbReference>
<dbReference type="PANTHER" id="PTHR43682">
    <property type="entry name" value="LACTATE UTILIZATION PROTEIN C"/>
    <property type="match status" value="1"/>
</dbReference>